<feature type="transmembrane region" description="Helical" evidence="1">
    <location>
        <begin position="104"/>
        <end position="125"/>
    </location>
</feature>
<dbReference type="EMBL" id="MN739643">
    <property type="protein sequence ID" value="QHT17721.1"/>
    <property type="molecule type" value="Genomic_DNA"/>
</dbReference>
<name>A0A6C0DMK4_9ZZZZ</name>
<keyword evidence="1" id="KW-0472">Membrane</keyword>
<accession>A0A6C0DMK4</accession>
<proteinExistence type="predicted"/>
<reference evidence="2" key="1">
    <citation type="journal article" date="2020" name="Nature">
        <title>Giant virus diversity and host interactions through global metagenomics.</title>
        <authorList>
            <person name="Schulz F."/>
            <person name="Roux S."/>
            <person name="Paez-Espino D."/>
            <person name="Jungbluth S."/>
            <person name="Walsh D.A."/>
            <person name="Denef V.J."/>
            <person name="McMahon K.D."/>
            <person name="Konstantinidis K.T."/>
            <person name="Eloe-Fadrosh E.A."/>
            <person name="Kyrpides N.C."/>
            <person name="Woyke T."/>
        </authorList>
    </citation>
    <scope>NUCLEOTIDE SEQUENCE</scope>
    <source>
        <strain evidence="2">GVMAG-M-3300023174-30</strain>
    </source>
</reference>
<evidence type="ECO:0000256" key="1">
    <source>
        <dbReference type="SAM" id="Phobius"/>
    </source>
</evidence>
<feature type="transmembrane region" description="Helical" evidence="1">
    <location>
        <begin position="66"/>
        <end position="92"/>
    </location>
</feature>
<keyword evidence="1" id="KW-0812">Transmembrane</keyword>
<organism evidence="2">
    <name type="scientific">viral metagenome</name>
    <dbReference type="NCBI Taxonomy" id="1070528"/>
    <lineage>
        <taxon>unclassified sequences</taxon>
        <taxon>metagenomes</taxon>
        <taxon>organismal metagenomes</taxon>
    </lineage>
</organism>
<protein>
    <submittedName>
        <fullName evidence="2">Uncharacterized protein</fullName>
    </submittedName>
</protein>
<keyword evidence="1" id="KW-1133">Transmembrane helix</keyword>
<dbReference type="AlphaFoldDB" id="A0A6C0DMK4"/>
<sequence length="208" mass="24763">MYIGPFIGIVLPIIIYAIYNQNKQNNYLNNKALEQNAEIIKINIICQRLLSISKIHNEIIYIKKNYIYISVFILINNIILLTGLIIICYFSLFQFDDDSTKEQIIKIITFILFITFAIIIIIIYINNIYFNENRKVIIMKDNEIKIKKEEINNIYFNKLLKIIYDNEKEINNSIDEYISNYNYLNNIIIDKQDLINKLNKFNNKITVI</sequence>
<evidence type="ECO:0000313" key="2">
    <source>
        <dbReference type="EMBL" id="QHT17721.1"/>
    </source>
</evidence>
<feature type="transmembrane region" description="Helical" evidence="1">
    <location>
        <begin position="6"/>
        <end position="22"/>
    </location>
</feature>